<feature type="transmembrane region" description="Helical" evidence="2">
    <location>
        <begin position="235"/>
        <end position="256"/>
    </location>
</feature>
<dbReference type="Proteomes" id="UP001331761">
    <property type="component" value="Unassembled WGS sequence"/>
</dbReference>
<dbReference type="EMBL" id="WIXE01001062">
    <property type="protein sequence ID" value="KAK5986041.1"/>
    <property type="molecule type" value="Genomic_DNA"/>
</dbReference>
<keyword evidence="2" id="KW-0472">Membrane</keyword>
<feature type="region of interest" description="Disordered" evidence="1">
    <location>
        <begin position="268"/>
        <end position="333"/>
    </location>
</feature>
<evidence type="ECO:0000313" key="4">
    <source>
        <dbReference type="Proteomes" id="UP001331761"/>
    </source>
</evidence>
<feature type="compositionally biased region" description="Polar residues" evidence="1">
    <location>
        <begin position="283"/>
        <end position="312"/>
    </location>
</feature>
<feature type="compositionally biased region" description="Basic and acidic residues" evidence="1">
    <location>
        <begin position="268"/>
        <end position="281"/>
    </location>
</feature>
<gene>
    <name evidence="3" type="ORF">GCK32_006593</name>
</gene>
<keyword evidence="2" id="KW-0812">Transmembrane</keyword>
<proteinExistence type="predicted"/>
<comment type="caution">
    <text evidence="3">The sequence shown here is derived from an EMBL/GenBank/DDBJ whole genome shotgun (WGS) entry which is preliminary data.</text>
</comment>
<reference evidence="3 4" key="1">
    <citation type="submission" date="2019-10" db="EMBL/GenBank/DDBJ databases">
        <title>Assembly and Annotation for the nematode Trichostrongylus colubriformis.</title>
        <authorList>
            <person name="Martin J."/>
        </authorList>
    </citation>
    <scope>NUCLEOTIDE SEQUENCE [LARGE SCALE GENOMIC DNA]</scope>
    <source>
        <strain evidence="3">G859</strain>
        <tissue evidence="3">Whole worm</tissue>
    </source>
</reference>
<keyword evidence="2" id="KW-1133">Transmembrane helix</keyword>
<protein>
    <submittedName>
        <fullName evidence="3">Uncharacterized protein</fullName>
    </submittedName>
</protein>
<evidence type="ECO:0000256" key="1">
    <source>
        <dbReference type="SAM" id="MobiDB-lite"/>
    </source>
</evidence>
<dbReference type="AlphaFoldDB" id="A0AAN8IU50"/>
<name>A0AAN8IU50_TRICO</name>
<accession>A0AAN8IU50</accession>
<evidence type="ECO:0000256" key="2">
    <source>
        <dbReference type="SAM" id="Phobius"/>
    </source>
</evidence>
<organism evidence="3 4">
    <name type="scientific">Trichostrongylus colubriformis</name>
    <name type="common">Black scour worm</name>
    <dbReference type="NCBI Taxonomy" id="6319"/>
    <lineage>
        <taxon>Eukaryota</taxon>
        <taxon>Metazoa</taxon>
        <taxon>Ecdysozoa</taxon>
        <taxon>Nematoda</taxon>
        <taxon>Chromadorea</taxon>
        <taxon>Rhabditida</taxon>
        <taxon>Rhabditina</taxon>
        <taxon>Rhabditomorpha</taxon>
        <taxon>Strongyloidea</taxon>
        <taxon>Trichostrongylidae</taxon>
        <taxon>Trichostrongylus</taxon>
    </lineage>
</organism>
<sequence length="333" mass="36401">MLCGLKPTAAIKLRAELRNASKMKWNIGGESRTCAIRRCHLVVLRVYCQFFICRSYGMLYTEVKVGADASIIIESFCPEKETSCSFQGYNTAEKLTYDERRGCLRDDGRRIREFDNEKSLSEIIRGDIFCYCKNSSICATQPETFEKLKAVTKDIGERRAAELVANWLRTGAIAIKGKDTLPDFRTTTVTPTTITDAVTTSVKSVTYTTEISTIALKSLAATILEYVLPTDYHRMLPMVGLGVLCLILIAVIIALVMRIRGMQKEKADLEGGARTIMKDPKSSGPSEVKSASTGIKSAGSGSTDKTAGSKESGSTEKAGPKSVTGGKQIRSKE</sequence>
<evidence type="ECO:0000313" key="3">
    <source>
        <dbReference type="EMBL" id="KAK5986041.1"/>
    </source>
</evidence>
<keyword evidence="4" id="KW-1185">Reference proteome</keyword>